<dbReference type="GO" id="GO:0003899">
    <property type="term" value="F:DNA-directed RNA polymerase activity"/>
    <property type="evidence" value="ECO:0007669"/>
    <property type="project" value="InterPro"/>
</dbReference>
<proteinExistence type="predicted"/>
<dbReference type="AlphaFoldDB" id="A0A7C4Y9B5"/>
<evidence type="ECO:0000256" key="2">
    <source>
        <dbReference type="ARBA" id="ARBA00023163"/>
    </source>
</evidence>
<protein>
    <recommendedName>
        <fullName evidence="4">DNA-directed RNA polymerase</fullName>
    </recommendedName>
</protein>
<comment type="caution">
    <text evidence="3">The sequence shown here is derived from an EMBL/GenBank/DDBJ whole genome shotgun (WGS) entry which is preliminary data.</text>
</comment>
<accession>A0A7C4Y9B5</accession>
<dbReference type="SUPFAM" id="SSF63562">
    <property type="entry name" value="RPB6/omega subunit-like"/>
    <property type="match status" value="1"/>
</dbReference>
<evidence type="ECO:0000313" key="3">
    <source>
        <dbReference type="EMBL" id="HGW91364.1"/>
    </source>
</evidence>
<reference evidence="3" key="1">
    <citation type="journal article" date="2020" name="mSystems">
        <title>Genome- and Community-Level Interaction Insights into Carbon Utilization and Element Cycling Functions of Hydrothermarchaeota in Hydrothermal Sediment.</title>
        <authorList>
            <person name="Zhou Z."/>
            <person name="Liu Y."/>
            <person name="Xu W."/>
            <person name="Pan J."/>
            <person name="Luo Z.H."/>
            <person name="Li M."/>
        </authorList>
    </citation>
    <scope>NUCLEOTIDE SEQUENCE [LARGE SCALE GENOMIC DNA]</scope>
    <source>
        <strain evidence="3">SpSt-780</strain>
    </source>
</reference>
<dbReference type="GO" id="GO:0003677">
    <property type="term" value="F:DNA binding"/>
    <property type="evidence" value="ECO:0007669"/>
    <property type="project" value="InterPro"/>
</dbReference>
<dbReference type="InterPro" id="IPR036161">
    <property type="entry name" value="RPB6/omega-like_sf"/>
</dbReference>
<evidence type="ECO:0000256" key="1">
    <source>
        <dbReference type="ARBA" id="ARBA00022478"/>
    </source>
</evidence>
<organism evidence="3">
    <name type="scientific">candidate division WOR-3 bacterium</name>
    <dbReference type="NCBI Taxonomy" id="2052148"/>
    <lineage>
        <taxon>Bacteria</taxon>
        <taxon>Bacteria division WOR-3</taxon>
    </lineage>
</organism>
<dbReference type="GO" id="GO:0006351">
    <property type="term" value="P:DNA-templated transcription"/>
    <property type="evidence" value="ECO:0007669"/>
    <property type="project" value="InterPro"/>
</dbReference>
<sequence length="75" mass="8830">MKVSIEELLKREKSKYKVCCIIALDAERLNNIKKDPTYINESETPEEKIIIQSMKRFIEGKVIYGYMEDEESAKK</sequence>
<gene>
    <name evidence="3" type="ORF">ENV67_02330</name>
</gene>
<keyword evidence="1" id="KW-0240">DNA-directed RNA polymerase</keyword>
<name>A0A7C4Y9B5_UNCW3</name>
<dbReference type="EMBL" id="DTHG01000028">
    <property type="protein sequence ID" value="HGW91364.1"/>
    <property type="molecule type" value="Genomic_DNA"/>
</dbReference>
<keyword evidence="2" id="KW-0804">Transcription</keyword>
<dbReference type="GO" id="GO:0000428">
    <property type="term" value="C:DNA-directed RNA polymerase complex"/>
    <property type="evidence" value="ECO:0007669"/>
    <property type="project" value="UniProtKB-KW"/>
</dbReference>
<evidence type="ECO:0008006" key="4">
    <source>
        <dbReference type="Google" id="ProtNLM"/>
    </source>
</evidence>